<dbReference type="GO" id="GO:0006281">
    <property type="term" value="P:DNA repair"/>
    <property type="evidence" value="ECO:0007669"/>
    <property type="project" value="UniProtKB-KW"/>
</dbReference>
<keyword evidence="4" id="KW-0479">Metal-binding</keyword>
<sequence>MLVLGLDPSSSCTGYGLVRKQGRKLLYQDCGCFRSRPGVPFAARLQTMYDGLVALLDTQRPDAVALESSFYGRDPDAAAKLGEARGVLRLALVQAGFDTVLYTPAQVKKAVAGNGQATKEAVQGMVGRLLKMAELPRPLDASDALAVAICHLHRGAATKASAGGSRRRPEVEALLRRVVHR</sequence>
<dbReference type="SUPFAM" id="SSF53098">
    <property type="entry name" value="Ribonuclease H-like"/>
    <property type="match status" value="1"/>
</dbReference>
<evidence type="ECO:0000313" key="12">
    <source>
        <dbReference type="EMBL" id="SVD08948.1"/>
    </source>
</evidence>
<keyword evidence="3" id="KW-0540">Nuclease</keyword>
<name>A0A382SID7_9ZZZZ</name>
<evidence type="ECO:0000256" key="9">
    <source>
        <dbReference type="ARBA" id="ARBA00023125"/>
    </source>
</evidence>
<dbReference type="PROSITE" id="PS01321">
    <property type="entry name" value="RUVC"/>
    <property type="match status" value="1"/>
</dbReference>
<organism evidence="12">
    <name type="scientific">marine metagenome</name>
    <dbReference type="NCBI Taxonomy" id="408172"/>
    <lineage>
        <taxon>unclassified sequences</taxon>
        <taxon>metagenomes</taxon>
        <taxon>ecological metagenomes</taxon>
    </lineage>
</organism>
<dbReference type="PRINTS" id="PR00696">
    <property type="entry name" value="RSOLVASERUVC"/>
</dbReference>
<evidence type="ECO:0000256" key="7">
    <source>
        <dbReference type="ARBA" id="ARBA00022801"/>
    </source>
</evidence>
<evidence type="ECO:0000256" key="10">
    <source>
        <dbReference type="ARBA" id="ARBA00023172"/>
    </source>
</evidence>
<dbReference type="CDD" id="cd16962">
    <property type="entry name" value="RuvC"/>
    <property type="match status" value="1"/>
</dbReference>
<dbReference type="FunFam" id="3.30.420.10:FF:000002">
    <property type="entry name" value="Crossover junction endodeoxyribonuclease RuvC"/>
    <property type="match status" value="1"/>
</dbReference>
<dbReference type="InterPro" id="IPR036397">
    <property type="entry name" value="RNaseH_sf"/>
</dbReference>
<dbReference type="HAMAP" id="MF_00034">
    <property type="entry name" value="RuvC"/>
    <property type="match status" value="1"/>
</dbReference>
<evidence type="ECO:0000256" key="6">
    <source>
        <dbReference type="ARBA" id="ARBA00022763"/>
    </source>
</evidence>
<reference evidence="12" key="1">
    <citation type="submission" date="2018-05" db="EMBL/GenBank/DDBJ databases">
        <authorList>
            <person name="Lanie J.A."/>
            <person name="Ng W.-L."/>
            <person name="Kazmierczak K.M."/>
            <person name="Andrzejewski T.M."/>
            <person name="Davidsen T.M."/>
            <person name="Wayne K.J."/>
            <person name="Tettelin H."/>
            <person name="Glass J.I."/>
            <person name="Rusch D."/>
            <person name="Podicherti R."/>
            <person name="Tsui H.-C.T."/>
            <person name="Winkler M.E."/>
        </authorList>
    </citation>
    <scope>NUCLEOTIDE SEQUENCE</scope>
</reference>
<evidence type="ECO:0000256" key="11">
    <source>
        <dbReference type="ARBA" id="ARBA00023204"/>
    </source>
</evidence>
<evidence type="ECO:0000256" key="1">
    <source>
        <dbReference type="ARBA" id="ARBA00009518"/>
    </source>
</evidence>
<evidence type="ECO:0000256" key="3">
    <source>
        <dbReference type="ARBA" id="ARBA00022722"/>
    </source>
</evidence>
<keyword evidence="5" id="KW-0255">Endonuclease</keyword>
<dbReference type="Pfam" id="PF02075">
    <property type="entry name" value="RuvC"/>
    <property type="match status" value="1"/>
</dbReference>
<proteinExistence type="inferred from homology"/>
<comment type="similarity">
    <text evidence="1">Belongs to the RuvC family.</text>
</comment>
<dbReference type="AlphaFoldDB" id="A0A382SID7"/>
<dbReference type="InterPro" id="IPR002176">
    <property type="entry name" value="X-over_junc_endoDNase_RuvC"/>
</dbReference>
<dbReference type="PANTHER" id="PTHR30194:SF3">
    <property type="entry name" value="CROSSOVER JUNCTION ENDODEOXYRIBONUCLEASE RUVC"/>
    <property type="match status" value="1"/>
</dbReference>
<dbReference type="InterPro" id="IPR020563">
    <property type="entry name" value="X-over_junc_endoDNase_Mg_BS"/>
</dbReference>
<dbReference type="GO" id="GO:0046872">
    <property type="term" value="F:metal ion binding"/>
    <property type="evidence" value="ECO:0007669"/>
    <property type="project" value="UniProtKB-KW"/>
</dbReference>
<dbReference type="PANTHER" id="PTHR30194">
    <property type="entry name" value="CROSSOVER JUNCTION ENDODEOXYRIBONUCLEASE RUVC"/>
    <property type="match status" value="1"/>
</dbReference>
<gene>
    <name evidence="12" type="ORF">METZ01_LOCUS361802</name>
</gene>
<keyword evidence="11" id="KW-0234">DNA repair</keyword>
<evidence type="ECO:0000256" key="2">
    <source>
        <dbReference type="ARBA" id="ARBA00022490"/>
    </source>
</evidence>
<dbReference type="InterPro" id="IPR012337">
    <property type="entry name" value="RNaseH-like_sf"/>
</dbReference>
<evidence type="ECO:0000256" key="5">
    <source>
        <dbReference type="ARBA" id="ARBA00022759"/>
    </source>
</evidence>
<accession>A0A382SID7</accession>
<keyword evidence="6" id="KW-0227">DNA damage</keyword>
<keyword evidence="9" id="KW-0238">DNA-binding</keyword>
<evidence type="ECO:0000256" key="8">
    <source>
        <dbReference type="ARBA" id="ARBA00022842"/>
    </source>
</evidence>
<dbReference type="EMBL" id="UINC01128902">
    <property type="protein sequence ID" value="SVD08948.1"/>
    <property type="molecule type" value="Genomic_DNA"/>
</dbReference>
<dbReference type="GO" id="GO:0006310">
    <property type="term" value="P:DNA recombination"/>
    <property type="evidence" value="ECO:0007669"/>
    <property type="project" value="UniProtKB-KW"/>
</dbReference>
<keyword evidence="7" id="KW-0378">Hydrolase</keyword>
<keyword evidence="10" id="KW-0233">DNA recombination</keyword>
<keyword evidence="8" id="KW-0460">Magnesium</keyword>
<protein>
    <submittedName>
        <fullName evidence="12">Uncharacterized protein</fullName>
    </submittedName>
</protein>
<dbReference type="GO" id="GO:0003677">
    <property type="term" value="F:DNA binding"/>
    <property type="evidence" value="ECO:0007669"/>
    <property type="project" value="UniProtKB-KW"/>
</dbReference>
<evidence type="ECO:0000256" key="4">
    <source>
        <dbReference type="ARBA" id="ARBA00022723"/>
    </source>
</evidence>
<dbReference type="NCBIfam" id="TIGR00228">
    <property type="entry name" value="ruvC"/>
    <property type="match status" value="1"/>
</dbReference>
<dbReference type="GO" id="GO:0008821">
    <property type="term" value="F:crossover junction DNA endonuclease activity"/>
    <property type="evidence" value="ECO:0007669"/>
    <property type="project" value="InterPro"/>
</dbReference>
<keyword evidence="2" id="KW-0963">Cytoplasm</keyword>
<dbReference type="Gene3D" id="3.30.420.10">
    <property type="entry name" value="Ribonuclease H-like superfamily/Ribonuclease H"/>
    <property type="match status" value="1"/>
</dbReference>